<evidence type="ECO:0000259" key="2">
    <source>
        <dbReference type="Pfam" id="PF12890"/>
    </source>
</evidence>
<dbReference type="InterPro" id="IPR050138">
    <property type="entry name" value="DHOase/Allantoinase_Hydrolase"/>
</dbReference>
<sequence length="416" mass="45684">MILLKKVTVIDKQSSWHHKTIDILIEDDIIKAIASTIDDEDATVIEEENLHVSIGWIDSSVCLGEPGFEDRQTIKNGLDTAAASGFTHIMMNPDNQPNPQDASGIKNLKNSLPEHAVSILPVGNLSINQEGKHLAELYDMQQAGAVSFYDFKKSIGNSNLLKLALEYSGPFHGVIQSFPQDNHVAGNGLISEDETSVQLGIKSIPKMAESIQIARDLAIAAYSGNHLHIPTVSTIAGLELIKAAKQKGTKVTCSVAIANFATASPALLDYDTRFKLQPPLRDEQEISGIKDFIEDGTIDMITSDHIPRTIESKKVEFDHADYGSASLESAFGIANLLLDSNKTVELFTAAYNVFNLPTTKIEEGQRANLTLFNPDEIYIMKKHNMHCTSKNNMFLDRQHKGKVIGIINKGKLHLND</sequence>
<dbReference type="KEGG" id="noj:EJ995_09690"/>
<dbReference type="EMBL" id="CP034549">
    <property type="protein sequence ID" value="AZQ44500.1"/>
    <property type="molecule type" value="Genomic_DNA"/>
</dbReference>
<dbReference type="RefSeq" id="WP_126447998.1">
    <property type="nucleotide sequence ID" value="NZ_CP034549.1"/>
</dbReference>
<dbReference type="InterPro" id="IPR024403">
    <property type="entry name" value="DHOase_cat"/>
</dbReference>
<dbReference type="GO" id="GO:0006221">
    <property type="term" value="P:pyrimidine nucleotide biosynthetic process"/>
    <property type="evidence" value="ECO:0007669"/>
    <property type="project" value="UniProtKB-KW"/>
</dbReference>
<accession>A0A3S9MZ94</accession>
<dbReference type="InterPro" id="IPR004722">
    <property type="entry name" value="DHOase"/>
</dbReference>
<dbReference type="GO" id="GO:0006145">
    <property type="term" value="P:purine nucleobase catabolic process"/>
    <property type="evidence" value="ECO:0007669"/>
    <property type="project" value="TreeGrafter"/>
</dbReference>
<keyword evidence="1" id="KW-0665">Pyrimidine biosynthesis</keyword>
<dbReference type="PANTHER" id="PTHR43668">
    <property type="entry name" value="ALLANTOINASE"/>
    <property type="match status" value="1"/>
</dbReference>
<reference evidence="3 4" key="1">
    <citation type="submission" date="2018-12" db="EMBL/GenBank/DDBJ databases">
        <title>Complete genome of Nonlabens sp. MJ115.</title>
        <authorList>
            <person name="Choi H.S."/>
            <person name="Jung J."/>
        </authorList>
    </citation>
    <scope>NUCLEOTIDE SEQUENCE [LARGE SCALE GENOMIC DNA]</scope>
    <source>
        <strain evidence="3 4">MJ115</strain>
    </source>
</reference>
<organism evidence="3 4">
    <name type="scientific">Nonlabens ponticola</name>
    <dbReference type="NCBI Taxonomy" id="2496866"/>
    <lineage>
        <taxon>Bacteria</taxon>
        <taxon>Pseudomonadati</taxon>
        <taxon>Bacteroidota</taxon>
        <taxon>Flavobacteriia</taxon>
        <taxon>Flavobacteriales</taxon>
        <taxon>Flavobacteriaceae</taxon>
        <taxon>Nonlabens</taxon>
    </lineage>
</organism>
<keyword evidence="4" id="KW-1185">Reference proteome</keyword>
<dbReference type="OrthoDB" id="9765462at2"/>
<evidence type="ECO:0000313" key="4">
    <source>
        <dbReference type="Proteomes" id="UP000279600"/>
    </source>
</evidence>
<dbReference type="GO" id="GO:0004151">
    <property type="term" value="F:dihydroorotase activity"/>
    <property type="evidence" value="ECO:0007669"/>
    <property type="project" value="InterPro"/>
</dbReference>
<dbReference type="Proteomes" id="UP000279600">
    <property type="component" value="Chromosome"/>
</dbReference>
<dbReference type="Pfam" id="PF12890">
    <property type="entry name" value="DHOase"/>
    <property type="match status" value="1"/>
</dbReference>
<dbReference type="GO" id="GO:0005737">
    <property type="term" value="C:cytoplasm"/>
    <property type="evidence" value="ECO:0007669"/>
    <property type="project" value="TreeGrafter"/>
</dbReference>
<name>A0A3S9MZ94_9FLAO</name>
<dbReference type="SUPFAM" id="SSF51556">
    <property type="entry name" value="Metallo-dependent hydrolases"/>
    <property type="match status" value="1"/>
</dbReference>
<proteinExistence type="predicted"/>
<dbReference type="SUPFAM" id="SSF51338">
    <property type="entry name" value="Composite domain of metallo-dependent hydrolases"/>
    <property type="match status" value="1"/>
</dbReference>
<protein>
    <submittedName>
        <fullName evidence="3">Dihydroorotase</fullName>
    </submittedName>
</protein>
<dbReference type="InterPro" id="IPR011059">
    <property type="entry name" value="Metal-dep_hydrolase_composite"/>
</dbReference>
<evidence type="ECO:0000313" key="3">
    <source>
        <dbReference type="EMBL" id="AZQ44500.1"/>
    </source>
</evidence>
<feature type="domain" description="Dihydroorotase catalytic" evidence="2">
    <location>
        <begin position="55"/>
        <end position="234"/>
    </location>
</feature>
<dbReference type="GO" id="GO:0004038">
    <property type="term" value="F:allantoinase activity"/>
    <property type="evidence" value="ECO:0007669"/>
    <property type="project" value="TreeGrafter"/>
</dbReference>
<dbReference type="AlphaFoldDB" id="A0A3S9MZ94"/>
<dbReference type="CDD" id="cd01317">
    <property type="entry name" value="DHOase_IIa"/>
    <property type="match status" value="1"/>
</dbReference>
<dbReference type="GO" id="GO:0046872">
    <property type="term" value="F:metal ion binding"/>
    <property type="evidence" value="ECO:0007669"/>
    <property type="project" value="InterPro"/>
</dbReference>
<evidence type="ECO:0000256" key="1">
    <source>
        <dbReference type="ARBA" id="ARBA00022975"/>
    </source>
</evidence>
<gene>
    <name evidence="3" type="ORF">EJ995_09690</name>
</gene>
<dbReference type="PANTHER" id="PTHR43668:SF2">
    <property type="entry name" value="ALLANTOINASE"/>
    <property type="match status" value="1"/>
</dbReference>
<dbReference type="Gene3D" id="2.30.40.10">
    <property type="entry name" value="Urease, subunit C, domain 1"/>
    <property type="match status" value="1"/>
</dbReference>
<dbReference type="InterPro" id="IPR032466">
    <property type="entry name" value="Metal_Hydrolase"/>
</dbReference>
<dbReference type="Gene3D" id="3.20.20.140">
    <property type="entry name" value="Metal-dependent hydrolases"/>
    <property type="match status" value="1"/>
</dbReference>